<dbReference type="STRING" id="559298.A0A179UNZ8"/>
<dbReference type="Proteomes" id="UP000002038">
    <property type="component" value="Unassembled WGS sequence"/>
</dbReference>
<evidence type="ECO:0000256" key="13">
    <source>
        <dbReference type="ARBA" id="ARBA00057883"/>
    </source>
</evidence>
<dbReference type="VEuPathDB" id="FungiDB:BDBG_17111"/>
<comment type="subcellular location">
    <subcellularLocation>
        <location evidence="2">Cytoplasm</location>
    </subcellularLocation>
</comment>
<dbReference type="InterPro" id="IPR029058">
    <property type="entry name" value="AB_hydrolase_fold"/>
</dbReference>
<dbReference type="FunFam" id="3.90.550.10:FF:000092">
    <property type="entry name" value="Glycogenin 2"/>
    <property type="match status" value="1"/>
</dbReference>
<feature type="region of interest" description="Disordered" evidence="14">
    <location>
        <begin position="1248"/>
        <end position="1284"/>
    </location>
</feature>
<dbReference type="EC" id="2.4.1.186" evidence="10"/>
<comment type="function">
    <text evidence="13">Self-glucosylating initiator of glycogen synthesis. It catalyzes the formation of a short alpha (1,4)-glucosyl chain covalently attached via a glucose 1-O-tyrosyl linkage to internal tyrosine residues and these chains act as primers for the elongation reaction catalyzed by glycogen synthase.</text>
</comment>
<organism evidence="17 18">
    <name type="scientific">Blastomyces gilchristii (strain SLH14081)</name>
    <name type="common">Blastomyces dermatitidis</name>
    <dbReference type="NCBI Taxonomy" id="559298"/>
    <lineage>
        <taxon>Eukaryota</taxon>
        <taxon>Fungi</taxon>
        <taxon>Dikarya</taxon>
        <taxon>Ascomycota</taxon>
        <taxon>Pezizomycotina</taxon>
        <taxon>Eurotiomycetes</taxon>
        <taxon>Eurotiomycetidae</taxon>
        <taxon>Onygenales</taxon>
        <taxon>Ajellomycetaceae</taxon>
        <taxon>Blastomyces</taxon>
    </lineage>
</organism>
<comment type="similarity">
    <text evidence="9">Belongs to the glycosyltransferase 8 family. Glycogenin subfamily.</text>
</comment>
<dbReference type="Gene3D" id="3.40.50.1820">
    <property type="entry name" value="alpha/beta hydrolase"/>
    <property type="match status" value="1"/>
</dbReference>
<keyword evidence="5" id="KW-0479">Metal-binding</keyword>
<keyword evidence="18" id="KW-1185">Reference proteome</keyword>
<evidence type="ECO:0000313" key="18">
    <source>
        <dbReference type="Proteomes" id="UP000002038"/>
    </source>
</evidence>
<evidence type="ECO:0000256" key="9">
    <source>
        <dbReference type="ARBA" id="ARBA00038162"/>
    </source>
</evidence>
<evidence type="ECO:0000256" key="5">
    <source>
        <dbReference type="ARBA" id="ARBA00022723"/>
    </source>
</evidence>
<evidence type="ECO:0000256" key="15">
    <source>
        <dbReference type="SAM" id="Phobius"/>
    </source>
</evidence>
<sequence>MGESSPFVRGLLATLIACYGVYTFFTYGVLAIWSGTFFHRTTEKEKLESLLAKDRLWNLSKQWEGFSHHFITLRDGFKFHYVANDSVSNRKSSPRLRPAKPLVIFVHSFPDSWAIWRHILPSSLLWERSSIVAVDLPGYGGTDSLPRYSATEVMEHFAEFLIAIRRKYGIDSDDDDGPIRPMDVKRPAGKVIYVGHDWGALLGFRIASEAPKLANRFILTNGPLLPLAKSNLIQTWESSAKMFKTFLRNPFHSHTLLLQAISRLKPLLRQMVLSGYIFIFQLPMPMVRYTGSGGNYSFLKAVHIQAAGNVVEFTVRDAQESMASTLGPGDAEFKTATEDGEHYPPSVARRIQIGSFGDTASYYRHGAAVGTWHKSLETISALYNLGEPRRTSTGMAMQDGVPGALQANATVLWGEQDTALDPHVMLEGIADYLVHGSQVVMLPRTAHFSPMEVEGRRAIEKVVEWAVAGEKEDVGAVVAGVYPGTVVTRVIATTTTTAAMEDPGEREAVYCTMLLSDSYLPGAMVLAHSLRDTGSKAKLVVLVTLDSLKSSTIDELKTIYNDIIPITQFVNRNPANLYLMDRPDLISTFSKIELWRQTQYSKIVYIDADVVSLRAPNELLKLVSRFAAVPDIGWPDCFNTGLMVLTPNMQDYYSLLALAERGISFDGADQGLLNMHFKKWDRLSFAYNCTPSGHYQYIPAFRHFGSNISLVHYIGRRKPWNLPRQAFPLESPYNQLLGRWWAMYDRHYRPVAKPTPHLTDGADITTDQEASGREPQAHGVQIPTRSCGRDRDQLSKPLEIMHISEQLYTQGHPQTQSYPPDPSAPVPAPAEAAVQTEANGVTQQHDERGDFEPSRFPEISRVIDGASVLESSAVGARPISPPSQPKAPEKNHHLVISAVPQYVHGEEHVSAYRHPLSFPLDPPSDSKEVPNLRSIPTADITDVPIHHHLPRELTDPINQPQVEQIITSSQEPEPLKVAPEIPFSLPRAEWDPSRAPPPVDSKPEAFNLPSQTYTMSQDMQLFQPPSLYPEAPKDMYYQVPPRQPETKPLAPVFPWEAYAPKPTRVFLDESTEPNAKTESHSKLLAKGEDKIGGSTGPASAGSVPSEDPWLSYTRSNAWDEVPEIERYMRSLQRPRRGQIQVLKSGATSTTGDRSGTETKRRRPSLLLTDFPTEAERPSLPVTPAPIPRSQYMDESDSESTGRDKKKWGGRGAAGSSGADDSLPLAAGVPSQDNWNPVERLEELHRRQSALLDETRGGPPELEVREIPRRRMPGEGGGGEEEGRG</sequence>
<dbReference type="Pfam" id="PF01501">
    <property type="entry name" value="Glyco_transf_8"/>
    <property type="match status" value="1"/>
</dbReference>
<feature type="region of interest" description="Disordered" evidence="14">
    <location>
        <begin position="1069"/>
        <end position="1115"/>
    </location>
</feature>
<dbReference type="InterPro" id="IPR000073">
    <property type="entry name" value="AB_hydrolase_1"/>
</dbReference>
<keyword evidence="3" id="KW-0963">Cytoplasm</keyword>
<dbReference type="RefSeq" id="XP_031578454.1">
    <property type="nucleotide sequence ID" value="XM_031724898.1"/>
</dbReference>
<dbReference type="GO" id="GO:0008466">
    <property type="term" value="F:glycogenin glucosyltransferase activity"/>
    <property type="evidence" value="ECO:0007669"/>
    <property type="project" value="UniProtKB-EC"/>
</dbReference>
<dbReference type="Pfam" id="PF12697">
    <property type="entry name" value="Abhydrolase_6"/>
    <property type="match status" value="1"/>
</dbReference>
<dbReference type="GO" id="GO:0005978">
    <property type="term" value="P:glycogen biosynthetic process"/>
    <property type="evidence" value="ECO:0007669"/>
    <property type="project" value="UniProtKB-KW"/>
</dbReference>
<evidence type="ECO:0000256" key="12">
    <source>
        <dbReference type="ARBA" id="ARBA00052293"/>
    </source>
</evidence>
<proteinExistence type="inferred from homology"/>
<keyword evidence="6" id="KW-0320">Glycogen biosynthesis</keyword>
<feature type="region of interest" description="Disordered" evidence="14">
    <location>
        <begin position="1129"/>
        <end position="1233"/>
    </location>
</feature>
<accession>A0A179UNZ8</accession>
<keyword evidence="15" id="KW-0812">Transmembrane</keyword>
<feature type="transmembrane region" description="Helical" evidence="15">
    <location>
        <begin position="12"/>
        <end position="33"/>
    </location>
</feature>
<evidence type="ECO:0000256" key="6">
    <source>
        <dbReference type="ARBA" id="ARBA00023056"/>
    </source>
</evidence>
<evidence type="ECO:0000256" key="4">
    <source>
        <dbReference type="ARBA" id="ARBA00022679"/>
    </source>
</evidence>
<dbReference type="InterPro" id="IPR002495">
    <property type="entry name" value="Glyco_trans_8"/>
</dbReference>
<feature type="compositionally biased region" description="Basic and acidic residues" evidence="14">
    <location>
        <begin position="1075"/>
        <end position="1091"/>
    </location>
</feature>
<evidence type="ECO:0000256" key="3">
    <source>
        <dbReference type="ARBA" id="ARBA00022490"/>
    </source>
</evidence>
<keyword evidence="15" id="KW-0472">Membrane</keyword>
<evidence type="ECO:0000256" key="11">
    <source>
        <dbReference type="ARBA" id="ARBA00050886"/>
    </source>
</evidence>
<keyword evidence="7" id="KW-0325">Glycoprotein</keyword>
<dbReference type="SUPFAM" id="SSF53474">
    <property type="entry name" value="alpha/beta-Hydrolases"/>
    <property type="match status" value="1"/>
</dbReference>
<evidence type="ECO:0000256" key="2">
    <source>
        <dbReference type="ARBA" id="ARBA00004496"/>
    </source>
</evidence>
<dbReference type="OrthoDB" id="2014201at2759"/>
<dbReference type="Gene3D" id="3.90.550.10">
    <property type="entry name" value="Spore Coat Polysaccharide Biosynthesis Protein SpsA, Chain A"/>
    <property type="match status" value="1"/>
</dbReference>
<dbReference type="CDD" id="cd02537">
    <property type="entry name" value="GT8_Glycogenin"/>
    <property type="match status" value="1"/>
</dbReference>
<dbReference type="GO" id="GO:0005737">
    <property type="term" value="C:cytoplasm"/>
    <property type="evidence" value="ECO:0007669"/>
    <property type="project" value="UniProtKB-SubCell"/>
</dbReference>
<protein>
    <recommendedName>
        <fullName evidence="10">glycogenin glucosyltransferase</fullName>
        <ecNumber evidence="10">2.4.1.186</ecNumber>
    </recommendedName>
</protein>
<keyword evidence="4" id="KW-0808">Transferase</keyword>
<dbReference type="GeneID" id="8504656"/>
<comment type="cofactor">
    <cofactor evidence="1">
        <name>Mn(2+)</name>
        <dbReference type="ChEBI" id="CHEBI:29035"/>
    </cofactor>
</comment>
<dbReference type="GO" id="GO:0046872">
    <property type="term" value="F:metal ion binding"/>
    <property type="evidence" value="ECO:0007669"/>
    <property type="project" value="UniProtKB-KW"/>
</dbReference>
<feature type="compositionally biased region" description="Basic and acidic residues" evidence="14">
    <location>
        <begin position="1261"/>
        <end position="1272"/>
    </location>
</feature>
<evidence type="ECO:0000313" key="17">
    <source>
        <dbReference type="EMBL" id="OAT08761.1"/>
    </source>
</evidence>
<evidence type="ECO:0000256" key="14">
    <source>
        <dbReference type="SAM" id="MobiDB-lite"/>
    </source>
</evidence>
<evidence type="ECO:0000256" key="10">
    <source>
        <dbReference type="ARBA" id="ARBA00038934"/>
    </source>
</evidence>
<dbReference type="InterPro" id="IPR029044">
    <property type="entry name" value="Nucleotide-diphossugar_trans"/>
</dbReference>
<reference evidence="18" key="1">
    <citation type="journal article" date="2015" name="PLoS Genet.">
        <title>The dynamic genome and transcriptome of the human fungal pathogen Blastomyces and close relative Emmonsia.</title>
        <authorList>
            <person name="Munoz J.F."/>
            <person name="Gauthier G.M."/>
            <person name="Desjardins C.A."/>
            <person name="Gallo J.E."/>
            <person name="Holder J."/>
            <person name="Sullivan T.D."/>
            <person name="Marty A.J."/>
            <person name="Carmen J.C."/>
            <person name="Chen Z."/>
            <person name="Ding L."/>
            <person name="Gujja S."/>
            <person name="Magrini V."/>
            <person name="Misas E."/>
            <person name="Mitreva M."/>
            <person name="Priest M."/>
            <person name="Saif S."/>
            <person name="Whiston E.A."/>
            <person name="Young S."/>
            <person name="Zeng Q."/>
            <person name="Goldman W.E."/>
            <person name="Mardis E.R."/>
            <person name="Taylor J.W."/>
            <person name="McEwen J.G."/>
            <person name="Clay O.K."/>
            <person name="Klein B.S."/>
            <person name="Cuomo C.A."/>
        </authorList>
    </citation>
    <scope>NUCLEOTIDE SEQUENCE [LARGE SCALE GENOMIC DNA]</scope>
    <source>
        <strain evidence="18">SLH14081</strain>
    </source>
</reference>
<name>A0A179UNZ8_BLAGS</name>
<feature type="region of interest" description="Disordered" evidence="14">
    <location>
        <begin position="753"/>
        <end position="791"/>
    </location>
</feature>
<dbReference type="EMBL" id="GG657455">
    <property type="protein sequence ID" value="OAT08761.1"/>
    <property type="molecule type" value="Genomic_DNA"/>
</dbReference>
<evidence type="ECO:0000256" key="7">
    <source>
        <dbReference type="ARBA" id="ARBA00023180"/>
    </source>
</evidence>
<comment type="catalytic activity">
    <reaction evidence="12">
        <text>L-tyrosyl-[glycogenin] + UDP-alpha-D-glucose = alpha-D-glucosyl-L-tyrosyl-[glycogenin] + UDP + H(+)</text>
        <dbReference type="Rhea" id="RHEA:23360"/>
        <dbReference type="Rhea" id="RHEA-COMP:14604"/>
        <dbReference type="Rhea" id="RHEA-COMP:14605"/>
        <dbReference type="ChEBI" id="CHEBI:15378"/>
        <dbReference type="ChEBI" id="CHEBI:46858"/>
        <dbReference type="ChEBI" id="CHEBI:58223"/>
        <dbReference type="ChEBI" id="CHEBI:58885"/>
        <dbReference type="ChEBI" id="CHEBI:140573"/>
        <dbReference type="EC" id="2.4.1.186"/>
    </reaction>
</comment>
<dbReference type="SUPFAM" id="SSF53448">
    <property type="entry name" value="Nucleotide-diphospho-sugar transferases"/>
    <property type="match status" value="1"/>
</dbReference>
<comment type="catalytic activity">
    <reaction evidence="11">
        <text>[1,4-alpha-D-glucosyl](n)-L-tyrosyl-[glycogenin] + UDP-alpha-D-glucose = [1,4-alpha-D-glucosyl](n+1)-L-tyrosyl-[glycogenin] + UDP + H(+)</text>
        <dbReference type="Rhea" id="RHEA:56560"/>
        <dbReference type="Rhea" id="RHEA-COMP:14606"/>
        <dbReference type="Rhea" id="RHEA-COMP:14607"/>
        <dbReference type="ChEBI" id="CHEBI:15378"/>
        <dbReference type="ChEBI" id="CHEBI:58223"/>
        <dbReference type="ChEBI" id="CHEBI:58885"/>
        <dbReference type="ChEBI" id="CHEBI:140574"/>
        <dbReference type="EC" id="2.4.1.186"/>
    </reaction>
</comment>
<dbReference type="PANTHER" id="PTHR11183">
    <property type="entry name" value="GLYCOGENIN SUBFAMILY MEMBER"/>
    <property type="match status" value="1"/>
</dbReference>
<evidence type="ECO:0000256" key="8">
    <source>
        <dbReference type="ARBA" id="ARBA00023211"/>
    </source>
</evidence>
<keyword evidence="15" id="KW-1133">Transmembrane helix</keyword>
<evidence type="ECO:0000256" key="1">
    <source>
        <dbReference type="ARBA" id="ARBA00001936"/>
    </source>
</evidence>
<evidence type="ECO:0000259" key="16">
    <source>
        <dbReference type="Pfam" id="PF12697"/>
    </source>
</evidence>
<keyword evidence="8" id="KW-0464">Manganese</keyword>
<dbReference type="KEGG" id="bgh:BDBG_17111"/>
<gene>
    <name evidence="17" type="ORF">BDBG_17111</name>
</gene>
<feature type="domain" description="AB hydrolase-1" evidence="16">
    <location>
        <begin position="103"/>
        <end position="245"/>
    </location>
</feature>
<dbReference type="InterPro" id="IPR050587">
    <property type="entry name" value="GNT1/Glycosyltrans_8"/>
</dbReference>